<dbReference type="InterPro" id="IPR009875">
    <property type="entry name" value="PilZ_domain"/>
</dbReference>
<protein>
    <recommendedName>
        <fullName evidence="2">PilZ domain-containing protein</fullName>
    </recommendedName>
</protein>
<dbReference type="AlphaFoldDB" id="A0A177NHB0"/>
<dbReference type="GO" id="GO:0035438">
    <property type="term" value="F:cyclic-di-GMP binding"/>
    <property type="evidence" value="ECO:0007669"/>
    <property type="project" value="InterPro"/>
</dbReference>
<dbReference type="RefSeq" id="WP_064029800.1">
    <property type="nucleotide sequence ID" value="NZ_LUUK01000179.1"/>
</dbReference>
<evidence type="ECO:0000256" key="1">
    <source>
        <dbReference type="SAM" id="Phobius"/>
    </source>
</evidence>
<keyword evidence="1" id="KW-0812">Transmembrane</keyword>
<keyword evidence="1" id="KW-1133">Transmembrane helix</keyword>
<feature type="transmembrane region" description="Helical" evidence="1">
    <location>
        <begin position="223"/>
        <end position="240"/>
    </location>
</feature>
<evidence type="ECO:0000259" key="2">
    <source>
        <dbReference type="Pfam" id="PF07238"/>
    </source>
</evidence>
<dbReference type="OrthoDB" id="5573658at2"/>
<gene>
    <name evidence="3" type="ORF">A1355_08700</name>
</gene>
<name>A0A177NHB0_9GAMM</name>
<dbReference type="Proteomes" id="UP000077628">
    <property type="component" value="Unassembled WGS sequence"/>
</dbReference>
<evidence type="ECO:0000313" key="3">
    <source>
        <dbReference type="EMBL" id="OAI17235.1"/>
    </source>
</evidence>
<proteinExistence type="predicted"/>
<dbReference type="EMBL" id="LUUK01000179">
    <property type="protein sequence ID" value="OAI17235.1"/>
    <property type="molecule type" value="Genomic_DNA"/>
</dbReference>
<feature type="transmembrane region" description="Helical" evidence="1">
    <location>
        <begin position="156"/>
        <end position="180"/>
    </location>
</feature>
<comment type="caution">
    <text evidence="3">The sequence shown here is derived from an EMBL/GenBank/DDBJ whole genome shotgun (WGS) entry which is preliminary data.</text>
</comment>
<dbReference type="Gene3D" id="2.40.10.220">
    <property type="entry name" value="predicted glycosyltransferase like domains"/>
    <property type="match status" value="1"/>
</dbReference>
<keyword evidence="1" id="KW-0472">Membrane</keyword>
<feature type="domain" description="PilZ" evidence="2">
    <location>
        <begin position="68"/>
        <end position="149"/>
    </location>
</feature>
<sequence>MSANTGNQNKINRRTALRIYESVNLFYRKIPGGQPQNPPDFGDLLDTDPNPTYGLASLPVSESVENDTLQANLSTGGIAFTTDEALLAGDRLMLRILLLSSLTTINVCGEVAYCKPSNPYEDDRYPFTVGARFVNLSDADSELLRQHIERHNRRRIAVNLIGAAGLSTVLTAPDLVWGLLVGLFHHLLEVVLHFAHLLFEYLELGLDHVIEHTFHTDTHETQIIVFYILVSFAVLALYLLGRKIPAWYRSASKAMLLYVSRKKSSLLYFWGQQSPVDKCKIVGVGSAALIAYWYLAI</sequence>
<organism evidence="3 4">
    <name type="scientific">Methylomonas koyamae</name>
    <dbReference type="NCBI Taxonomy" id="702114"/>
    <lineage>
        <taxon>Bacteria</taxon>
        <taxon>Pseudomonadati</taxon>
        <taxon>Pseudomonadota</taxon>
        <taxon>Gammaproteobacteria</taxon>
        <taxon>Methylococcales</taxon>
        <taxon>Methylococcaceae</taxon>
        <taxon>Methylomonas</taxon>
    </lineage>
</organism>
<dbReference type="STRING" id="702114.A1355_08700"/>
<evidence type="ECO:0000313" key="4">
    <source>
        <dbReference type="Proteomes" id="UP000077628"/>
    </source>
</evidence>
<reference evidence="4" key="1">
    <citation type="submission" date="2016-03" db="EMBL/GenBank/DDBJ databases">
        <authorList>
            <person name="Heylen K."/>
            <person name="De Vos P."/>
            <person name="Vekeman B."/>
        </authorList>
    </citation>
    <scope>NUCLEOTIDE SEQUENCE [LARGE SCALE GENOMIC DNA]</scope>
    <source>
        <strain evidence="4">R-45383</strain>
    </source>
</reference>
<accession>A0A177NHB0</accession>
<dbReference type="Pfam" id="PF07238">
    <property type="entry name" value="PilZ"/>
    <property type="match status" value="1"/>
</dbReference>
<keyword evidence="4" id="KW-1185">Reference proteome</keyword>